<protein>
    <submittedName>
        <fullName evidence="1">Uncharacterized protein</fullName>
    </submittedName>
</protein>
<dbReference type="Proteomes" id="UP001454036">
    <property type="component" value="Unassembled WGS sequence"/>
</dbReference>
<evidence type="ECO:0000313" key="1">
    <source>
        <dbReference type="EMBL" id="GAA0171302.1"/>
    </source>
</evidence>
<evidence type="ECO:0000313" key="2">
    <source>
        <dbReference type="Proteomes" id="UP001454036"/>
    </source>
</evidence>
<organism evidence="1 2">
    <name type="scientific">Lithospermum erythrorhizon</name>
    <name type="common">Purple gromwell</name>
    <name type="synonym">Lithospermum officinale var. erythrorhizon</name>
    <dbReference type="NCBI Taxonomy" id="34254"/>
    <lineage>
        <taxon>Eukaryota</taxon>
        <taxon>Viridiplantae</taxon>
        <taxon>Streptophyta</taxon>
        <taxon>Embryophyta</taxon>
        <taxon>Tracheophyta</taxon>
        <taxon>Spermatophyta</taxon>
        <taxon>Magnoliopsida</taxon>
        <taxon>eudicotyledons</taxon>
        <taxon>Gunneridae</taxon>
        <taxon>Pentapetalae</taxon>
        <taxon>asterids</taxon>
        <taxon>lamiids</taxon>
        <taxon>Boraginales</taxon>
        <taxon>Boraginaceae</taxon>
        <taxon>Boraginoideae</taxon>
        <taxon>Lithospermeae</taxon>
        <taxon>Lithospermum</taxon>
    </lineage>
</organism>
<name>A0AAV3R8I4_LITER</name>
<proteinExistence type="predicted"/>
<keyword evidence="2" id="KW-1185">Reference proteome</keyword>
<comment type="caution">
    <text evidence="1">The sequence shown here is derived from an EMBL/GenBank/DDBJ whole genome shotgun (WGS) entry which is preliminary data.</text>
</comment>
<sequence length="124" mass="14313">MGLGNCYAEQVTAKLEWNYSDINNNGVATEEENLEETDDAERRTYTTPVWMNDYVTGEGLSDDEEVHMVQDSSDEDQITFKEAVEHEKWRNGMNSEINSIEKNNTWTLTELPKGSKRIGVKWIF</sequence>
<dbReference type="EMBL" id="BAABME010025001">
    <property type="protein sequence ID" value="GAA0171302.1"/>
    <property type="molecule type" value="Genomic_DNA"/>
</dbReference>
<dbReference type="AlphaFoldDB" id="A0AAV3R8I4"/>
<accession>A0AAV3R8I4</accession>
<reference evidence="1 2" key="1">
    <citation type="submission" date="2024-01" db="EMBL/GenBank/DDBJ databases">
        <title>The complete chloroplast genome sequence of Lithospermum erythrorhizon: insights into the phylogenetic relationship among Boraginaceae species and the maternal lineages of purple gromwells.</title>
        <authorList>
            <person name="Okada T."/>
            <person name="Watanabe K."/>
        </authorList>
    </citation>
    <scope>NUCLEOTIDE SEQUENCE [LARGE SCALE GENOMIC DNA]</scope>
</reference>
<gene>
    <name evidence="1" type="ORF">LIER_41126</name>
</gene>